<name>A0ABR1WGL9_9PEZI</name>
<comment type="caution">
    <text evidence="2">The sequence shown here is derived from an EMBL/GenBank/DDBJ whole genome shotgun (WGS) entry which is preliminary data.</text>
</comment>
<feature type="compositionally biased region" description="Polar residues" evidence="1">
    <location>
        <begin position="649"/>
        <end position="658"/>
    </location>
</feature>
<evidence type="ECO:0008006" key="4">
    <source>
        <dbReference type="Google" id="ProtNLM"/>
    </source>
</evidence>
<reference evidence="2 3" key="1">
    <citation type="submission" date="2023-01" db="EMBL/GenBank/DDBJ databases">
        <title>Analysis of 21 Apiospora genomes using comparative genomics revels a genus with tremendous synthesis potential of carbohydrate active enzymes and secondary metabolites.</title>
        <authorList>
            <person name="Sorensen T."/>
        </authorList>
    </citation>
    <scope>NUCLEOTIDE SEQUENCE [LARGE SCALE GENOMIC DNA]</scope>
    <source>
        <strain evidence="2 3">CBS 83171</strain>
    </source>
</reference>
<sequence>MSSTTSSYFVKVPTEPELLQWQLTSDLECAVLRKIHRQRKLHWQSKPNEVQLDPPSAHHPDVPGSFPQGATIVLYGHEDGVSVIWRGGRPFKASVYDDPGHGKKGKQNGNAPEDSVMVIDSDSDSDDAMAQNGTAFTDNPQFEEGNMDEFPQTDITQTLDLSMGAAVFHIATLPMTPCAAEDAARNGADLLKEKIVFSVSCATREVYLITLPLTPPSPLSKSRGELRVNLLAGKAGNGKWGESITLLMGQEKYSDGLAMTLVQPKPTAERSKSAERSQSTGRAAPRAVIAAHSKEAAGTLRLWDVPLEKTTKDRPVEPFQTEFLPAPLSSVSFNSTHSTQLLCNTSQAIRVYDYAQPSMPLDDFSDTPFPSQGSWLISLYPPFARPSPSRKPIIAASWIAHGRAVLALLADGQWGIWDVDGVSPQGPALGKQSSGIRGAAITSFSVTGFVEGTSPLRNPGTQRTTGAGGEFVPMTPHSRREALSTFSGPDRLFSVRGGIAVMPIPAQATTTADESAVLWIGGSEHVLVIPGILKFWDAQLRKGVGGGVNLFSGAQPTRMVRLSDLTVGLMGERCTDVAAIPRFGGPQAATNEGLPVDVAVCGESRIVVVRESETVVGTRIGGIMGRRKGLSERARESSAIVVHPRPEQPASQVYNLSINPRRRFSSHSAQREPQNKADRVLPSTETDETTTAPPRTNGFAFADSLNAAADVMQDDDEIERDVEVEMLDLMEIDRSLDDLSDGRGRGRKKVVFDS</sequence>
<dbReference type="EMBL" id="JAQQWM010000001">
    <property type="protein sequence ID" value="KAK8082645.1"/>
    <property type="molecule type" value="Genomic_DNA"/>
</dbReference>
<feature type="region of interest" description="Disordered" evidence="1">
    <location>
        <begin position="94"/>
        <end position="114"/>
    </location>
</feature>
<organism evidence="2 3">
    <name type="scientific">Apiospora saccharicola</name>
    <dbReference type="NCBI Taxonomy" id="335842"/>
    <lineage>
        <taxon>Eukaryota</taxon>
        <taxon>Fungi</taxon>
        <taxon>Dikarya</taxon>
        <taxon>Ascomycota</taxon>
        <taxon>Pezizomycotina</taxon>
        <taxon>Sordariomycetes</taxon>
        <taxon>Xylariomycetidae</taxon>
        <taxon>Amphisphaeriales</taxon>
        <taxon>Apiosporaceae</taxon>
        <taxon>Apiospora</taxon>
    </lineage>
</organism>
<keyword evidence="3" id="KW-1185">Reference proteome</keyword>
<evidence type="ECO:0000313" key="2">
    <source>
        <dbReference type="EMBL" id="KAK8082645.1"/>
    </source>
</evidence>
<dbReference type="InterPro" id="IPR015943">
    <property type="entry name" value="WD40/YVTN_repeat-like_dom_sf"/>
</dbReference>
<feature type="region of interest" description="Disordered" evidence="1">
    <location>
        <begin position="635"/>
        <end position="698"/>
    </location>
</feature>
<dbReference type="Gene3D" id="2.130.10.10">
    <property type="entry name" value="YVTN repeat-like/Quinoprotein amine dehydrogenase"/>
    <property type="match status" value="1"/>
</dbReference>
<dbReference type="Proteomes" id="UP001446871">
    <property type="component" value="Unassembled WGS sequence"/>
</dbReference>
<accession>A0ABR1WGL9</accession>
<evidence type="ECO:0000256" key="1">
    <source>
        <dbReference type="SAM" id="MobiDB-lite"/>
    </source>
</evidence>
<dbReference type="SUPFAM" id="SSF50978">
    <property type="entry name" value="WD40 repeat-like"/>
    <property type="match status" value="1"/>
</dbReference>
<evidence type="ECO:0000313" key="3">
    <source>
        <dbReference type="Proteomes" id="UP001446871"/>
    </source>
</evidence>
<protein>
    <recommendedName>
        <fullName evidence="4">Nucleoporin NUP37</fullName>
    </recommendedName>
</protein>
<feature type="compositionally biased region" description="Basic and acidic residues" evidence="1">
    <location>
        <begin position="669"/>
        <end position="679"/>
    </location>
</feature>
<proteinExistence type="predicted"/>
<dbReference type="InterPro" id="IPR036322">
    <property type="entry name" value="WD40_repeat_dom_sf"/>
</dbReference>
<gene>
    <name evidence="2" type="ORF">PG996_001426</name>
</gene>
<feature type="region of interest" description="Disordered" evidence="1">
    <location>
        <begin position="264"/>
        <end position="288"/>
    </location>
</feature>